<proteinExistence type="predicted"/>
<dbReference type="EMBL" id="JADIMO010000067">
    <property type="protein sequence ID" value="MBO8445140.1"/>
    <property type="molecule type" value="Genomic_DNA"/>
</dbReference>
<dbReference type="Pfam" id="PF12836">
    <property type="entry name" value="HHH_3"/>
    <property type="match status" value="1"/>
</dbReference>
<accession>A0A9D9H8P0</accession>
<sequence length="333" mass="36962">MRRRIGGKMKDNGKSAGGRKRMSASFMTGAVALVFLVTGYQTALFVHKAAVVKILGNRDHPDTVYVIDPEIARSVLAGAMSDAGEYSFVSGRDHFTKGKDSNADRDVRIVIRKDSPHSPEVETIRSEYAVRTVESFRFNPNTVSVADLVRLGFSERQAVSIDNYRKKGGKFRRRSDFARSYVVADSVYKRLEPYIDIPLVDLNLADSAGFDALPGIGGYFAAKMVEYRKKLGGSYSYKEQLMDIWNFDREKYDGLSDLIAVDSAQVHPYPLWTLPEDSLRLHPYIGSYAVAHGIVLFRENNPASSWSVQALEDAGVISSESAAKLSRCRIAAP</sequence>
<gene>
    <name evidence="2" type="ORF">IAC23_05530</name>
</gene>
<dbReference type="InterPro" id="IPR010994">
    <property type="entry name" value="RuvA_2-like"/>
</dbReference>
<dbReference type="AlphaFoldDB" id="A0A9D9H8P0"/>
<dbReference type="Proteomes" id="UP000823619">
    <property type="component" value="Unassembled WGS sequence"/>
</dbReference>
<evidence type="ECO:0000313" key="3">
    <source>
        <dbReference type="Proteomes" id="UP000823619"/>
    </source>
</evidence>
<reference evidence="2" key="2">
    <citation type="journal article" date="2021" name="PeerJ">
        <title>Extensive microbial diversity within the chicken gut microbiome revealed by metagenomics and culture.</title>
        <authorList>
            <person name="Gilroy R."/>
            <person name="Ravi A."/>
            <person name="Getino M."/>
            <person name="Pursley I."/>
            <person name="Horton D.L."/>
            <person name="Alikhan N.F."/>
            <person name="Baker D."/>
            <person name="Gharbi K."/>
            <person name="Hall N."/>
            <person name="Watson M."/>
            <person name="Adriaenssens E.M."/>
            <person name="Foster-Nyarko E."/>
            <person name="Jarju S."/>
            <person name="Secka A."/>
            <person name="Antonio M."/>
            <person name="Oren A."/>
            <person name="Chaudhuri R.R."/>
            <person name="La Ragione R."/>
            <person name="Hildebrand F."/>
            <person name="Pallen M.J."/>
        </authorList>
    </citation>
    <scope>NUCLEOTIDE SEQUENCE</scope>
    <source>
        <strain evidence="2">D5-748</strain>
    </source>
</reference>
<reference evidence="2" key="1">
    <citation type="submission" date="2020-10" db="EMBL/GenBank/DDBJ databases">
        <authorList>
            <person name="Gilroy R."/>
        </authorList>
    </citation>
    <scope>NUCLEOTIDE SEQUENCE</scope>
    <source>
        <strain evidence="2">D5-748</strain>
    </source>
</reference>
<evidence type="ECO:0000256" key="1">
    <source>
        <dbReference type="SAM" id="MobiDB-lite"/>
    </source>
</evidence>
<comment type="caution">
    <text evidence="2">The sequence shown here is derived from an EMBL/GenBank/DDBJ whole genome shotgun (WGS) entry which is preliminary data.</text>
</comment>
<protein>
    <submittedName>
        <fullName evidence="2">Helix-hairpin-helix domain-containing protein</fullName>
    </submittedName>
</protein>
<dbReference type="SUPFAM" id="SSF47781">
    <property type="entry name" value="RuvA domain 2-like"/>
    <property type="match status" value="2"/>
</dbReference>
<evidence type="ECO:0000313" key="2">
    <source>
        <dbReference type="EMBL" id="MBO8445140.1"/>
    </source>
</evidence>
<organism evidence="2 3">
    <name type="scientific">Candidatus Cryptobacteroides merdavium</name>
    <dbReference type="NCBI Taxonomy" id="2840769"/>
    <lineage>
        <taxon>Bacteria</taxon>
        <taxon>Pseudomonadati</taxon>
        <taxon>Bacteroidota</taxon>
        <taxon>Bacteroidia</taxon>
        <taxon>Bacteroidales</taxon>
        <taxon>Candidatus Cryptobacteroides</taxon>
    </lineage>
</organism>
<feature type="region of interest" description="Disordered" evidence="1">
    <location>
        <begin position="1"/>
        <end position="20"/>
    </location>
</feature>
<name>A0A9D9H8P0_9BACT</name>